<dbReference type="EMBL" id="CP048409">
    <property type="protein sequence ID" value="QIA08490.1"/>
    <property type="molecule type" value="Genomic_DNA"/>
</dbReference>
<dbReference type="SUPFAM" id="SSF53822">
    <property type="entry name" value="Periplasmic binding protein-like I"/>
    <property type="match status" value="1"/>
</dbReference>
<dbReference type="Gene3D" id="3.40.50.2300">
    <property type="match status" value="2"/>
</dbReference>
<keyword evidence="2" id="KW-0732">Signal</keyword>
<keyword evidence="5" id="KW-1185">Reference proteome</keyword>
<protein>
    <submittedName>
        <fullName evidence="4">ABC transporter substrate-binding protein</fullName>
    </submittedName>
</protein>
<comment type="similarity">
    <text evidence="1">Belongs to the leucine-binding protein family.</text>
</comment>
<evidence type="ECO:0000313" key="5">
    <source>
        <dbReference type="Proteomes" id="UP000474630"/>
    </source>
</evidence>
<feature type="domain" description="Leucine-binding protein" evidence="3">
    <location>
        <begin position="36"/>
        <end position="374"/>
    </location>
</feature>
<dbReference type="Proteomes" id="UP000474630">
    <property type="component" value="Chromosome"/>
</dbReference>
<evidence type="ECO:0000256" key="2">
    <source>
        <dbReference type="ARBA" id="ARBA00022729"/>
    </source>
</evidence>
<dbReference type="InterPro" id="IPR028081">
    <property type="entry name" value="Leu-bd"/>
</dbReference>
<accession>A0A6C0RDT0</accession>
<name>A0A6C0RDT0_9BACT</name>
<dbReference type="PANTHER" id="PTHR30483">
    <property type="entry name" value="LEUCINE-SPECIFIC-BINDING PROTEIN"/>
    <property type="match status" value="1"/>
</dbReference>
<dbReference type="Pfam" id="PF13458">
    <property type="entry name" value="Peripla_BP_6"/>
    <property type="match status" value="1"/>
</dbReference>
<dbReference type="AlphaFoldDB" id="A0A6C0RDT0"/>
<evidence type="ECO:0000259" key="3">
    <source>
        <dbReference type="Pfam" id="PF13458"/>
    </source>
</evidence>
<organism evidence="4 5">
    <name type="scientific">Draconibacterium halophilum</name>
    <dbReference type="NCBI Taxonomy" id="2706887"/>
    <lineage>
        <taxon>Bacteria</taxon>
        <taxon>Pseudomonadati</taxon>
        <taxon>Bacteroidota</taxon>
        <taxon>Bacteroidia</taxon>
        <taxon>Marinilabiliales</taxon>
        <taxon>Prolixibacteraceae</taxon>
        <taxon>Draconibacterium</taxon>
    </lineage>
</organism>
<dbReference type="KEGG" id="drc:G0Q07_12540"/>
<dbReference type="InterPro" id="IPR028082">
    <property type="entry name" value="Peripla_BP_I"/>
</dbReference>
<evidence type="ECO:0000256" key="1">
    <source>
        <dbReference type="ARBA" id="ARBA00010062"/>
    </source>
</evidence>
<dbReference type="PANTHER" id="PTHR30483:SF6">
    <property type="entry name" value="PERIPLASMIC BINDING PROTEIN OF ABC TRANSPORTER FOR NATURAL AMINO ACIDS"/>
    <property type="match status" value="1"/>
</dbReference>
<sequence length="417" mass="46356">MNSRRNFLKIAGVSITGSLLNSVSTKAAKLSTNGKTLKVGILLPQSVEHPQYPGSFLNGFRLGVDENNALRKKKIELITESVNFGTPEIVKEKVQKLLAENDVDLITGILNPEVVSHAGKVFKNAEVPTIIASSGESYLVNELKENPFVFFNSLNLFQAAYESGKYAVNKFGKRIAVLTSFYDSGYDSLFTFRQGVEAAGGEIVETFNRGQNDTNFTENTLKRLEELKPDGLYVFMHGTNADDLIRTIRFKGIYTPLITTAFSADENRLVHLADAADNIFSISSWDRNSKKEANKTFAEKYRKSYNKTTDIFSVLGFETGQIVYDSFARCKGDFSGNEIAKALLSCNLQSPRGEIKINPDSGLVNNKLHIQQCKVSSTGVPKNHVLETMQPVSEFEKAFAVLDNDYRSGWLNPYLFV</sequence>
<reference evidence="4 5" key="1">
    <citation type="submission" date="2020-02" db="EMBL/GenBank/DDBJ databases">
        <title>Genome sequencing for Draconibacterium sp. strain M1.</title>
        <authorList>
            <person name="Park S.-J."/>
        </authorList>
    </citation>
    <scope>NUCLEOTIDE SEQUENCE [LARGE SCALE GENOMIC DNA]</scope>
    <source>
        <strain evidence="4 5">M1</strain>
    </source>
</reference>
<proteinExistence type="inferred from homology"/>
<dbReference type="InterPro" id="IPR051010">
    <property type="entry name" value="BCAA_transport"/>
</dbReference>
<evidence type="ECO:0000313" key="4">
    <source>
        <dbReference type="EMBL" id="QIA08490.1"/>
    </source>
</evidence>
<gene>
    <name evidence="4" type="ORF">G0Q07_12540</name>
</gene>